<feature type="binding site" evidence="4">
    <location>
        <position position="195"/>
    </location>
    <ligand>
        <name>Zn(2+)</name>
        <dbReference type="ChEBI" id="CHEBI:29105"/>
        <label>2</label>
    </ligand>
</feature>
<proteinExistence type="inferred from homology"/>
<keyword evidence="2 4" id="KW-0378">Hydrolase</keyword>
<dbReference type="GO" id="GO:0008270">
    <property type="term" value="F:zinc ion binding"/>
    <property type="evidence" value="ECO:0007669"/>
    <property type="project" value="UniProtKB-UniRule"/>
</dbReference>
<sequence>MKFVVDTHSHTVSSGHAYSTVLENAKAAAENGLQLLCLTDHASSMPGAPHFWHFANQKIIPRFLHGVGILRGVEANIMNTEGQVDVLPKVKEHLDWVLASFHEPVFTPSTPEAHTEALLNVIKSGRVDALGHLGNPNFDFDFERVLCAAAEANVLVEINNSSLSGSRIGSQPRCERIAEIGKEVGVMFTTGSDAHFAYDVGKFDSVMALFAKTKIDESSIVTTSASRFLAFLESRGRAPIVDFHAFR</sequence>
<comment type="similarity">
    <text evidence="4">Belongs to the PHP family.</text>
</comment>
<dbReference type="GO" id="GO:0071978">
    <property type="term" value="P:bacterial-type flagellum-dependent swarming motility"/>
    <property type="evidence" value="ECO:0007669"/>
    <property type="project" value="TreeGrafter"/>
</dbReference>
<dbReference type="InterPro" id="IPR016195">
    <property type="entry name" value="Pol/histidinol_Pase-like"/>
</dbReference>
<name>A0A0B9GK13_9GAMM</name>
<dbReference type="Gene3D" id="3.20.20.140">
    <property type="entry name" value="Metal-dependent hydrolases"/>
    <property type="match status" value="1"/>
</dbReference>
<dbReference type="GO" id="GO:0005829">
    <property type="term" value="C:cytosol"/>
    <property type="evidence" value="ECO:0007669"/>
    <property type="project" value="TreeGrafter"/>
</dbReference>
<keyword evidence="3 4" id="KW-0862">Zinc</keyword>
<dbReference type="Proteomes" id="UP000031278">
    <property type="component" value="Unassembled WGS sequence"/>
</dbReference>
<dbReference type="PANTHER" id="PTHR36928">
    <property type="entry name" value="PHOSPHATASE YCDX-RELATED"/>
    <property type="match status" value="1"/>
</dbReference>
<dbReference type="SMART" id="SM00481">
    <property type="entry name" value="POLIIIAc"/>
    <property type="match status" value="1"/>
</dbReference>
<keyword evidence="1 4" id="KW-0479">Metal-binding</keyword>
<dbReference type="RefSeq" id="WP_039457628.1">
    <property type="nucleotide sequence ID" value="NZ_JWLZ01000023.1"/>
</dbReference>
<dbReference type="SUPFAM" id="SSF89550">
    <property type="entry name" value="PHP domain-like"/>
    <property type="match status" value="1"/>
</dbReference>
<dbReference type="InterPro" id="IPR003141">
    <property type="entry name" value="Pol/His_phosphatase_N"/>
</dbReference>
<dbReference type="InterPro" id="IPR004013">
    <property type="entry name" value="PHP_dom"/>
</dbReference>
<dbReference type="GO" id="GO:0016791">
    <property type="term" value="F:phosphatase activity"/>
    <property type="evidence" value="ECO:0007669"/>
    <property type="project" value="UniProtKB-UniRule"/>
</dbReference>
<evidence type="ECO:0000256" key="1">
    <source>
        <dbReference type="ARBA" id="ARBA00022723"/>
    </source>
</evidence>
<feature type="binding site" evidence="4">
    <location>
        <position position="102"/>
    </location>
    <ligand>
        <name>Zn(2+)</name>
        <dbReference type="ChEBI" id="CHEBI:29105"/>
        <label>3</label>
    </ligand>
</feature>
<evidence type="ECO:0000256" key="2">
    <source>
        <dbReference type="ARBA" id="ARBA00022801"/>
    </source>
</evidence>
<dbReference type="PANTHER" id="PTHR36928:SF1">
    <property type="entry name" value="PHOSPHATASE YCDX-RELATED"/>
    <property type="match status" value="1"/>
</dbReference>
<dbReference type="EMBL" id="JWLZ01000023">
    <property type="protein sequence ID" value="KHT65140.1"/>
    <property type="molecule type" value="Genomic_DNA"/>
</dbReference>
<organism evidence="6 7">
    <name type="scientific">Photobacterium gaetbulicola</name>
    <dbReference type="NCBI Taxonomy" id="1295392"/>
    <lineage>
        <taxon>Bacteria</taxon>
        <taxon>Pseudomonadati</taxon>
        <taxon>Pseudomonadota</taxon>
        <taxon>Gammaproteobacteria</taxon>
        <taxon>Vibrionales</taxon>
        <taxon>Vibrionaceae</taxon>
        <taxon>Photobacterium</taxon>
    </lineage>
</organism>
<reference evidence="6 7" key="1">
    <citation type="submission" date="2014-12" db="EMBL/GenBank/DDBJ databases">
        <title>Genome sequencing of Photobacterium gaetbulicola AD005a.</title>
        <authorList>
            <person name="Adrian T.G.S."/>
            <person name="Chan K.G."/>
        </authorList>
    </citation>
    <scope>NUCLEOTIDE SEQUENCE [LARGE SCALE GENOMIC DNA]</scope>
    <source>
        <strain evidence="6 7">AD005a</strain>
    </source>
</reference>
<feature type="binding site" evidence="4">
    <location>
        <position position="41"/>
    </location>
    <ligand>
        <name>Zn(2+)</name>
        <dbReference type="ChEBI" id="CHEBI:29105"/>
        <label>2</label>
    </ligand>
</feature>
<feature type="binding site" evidence="4">
    <location>
        <position position="132"/>
    </location>
    <ligand>
        <name>Zn(2+)</name>
        <dbReference type="ChEBI" id="CHEBI:29105"/>
        <label>3</label>
    </ligand>
</feature>
<feature type="binding site" evidence="4">
    <location>
        <position position="74"/>
    </location>
    <ligand>
        <name>Zn(2+)</name>
        <dbReference type="ChEBI" id="CHEBI:29105"/>
        <label>3</label>
    </ligand>
</feature>
<evidence type="ECO:0000256" key="4">
    <source>
        <dbReference type="HAMAP-Rule" id="MF_01561"/>
    </source>
</evidence>
<dbReference type="InterPro" id="IPR050243">
    <property type="entry name" value="PHP_phosphatase"/>
</dbReference>
<comment type="caution">
    <text evidence="6">The sequence shown here is derived from an EMBL/GenBank/DDBJ whole genome shotgun (WGS) entry which is preliminary data.</text>
</comment>
<dbReference type="AlphaFoldDB" id="A0A0B9GK13"/>
<protein>
    <submittedName>
        <fullName evidence="6">Hydrolase</fullName>
    </submittedName>
</protein>
<dbReference type="HAMAP" id="MF_01561">
    <property type="entry name" value="YcdX_phosphat"/>
    <property type="match status" value="1"/>
</dbReference>
<feature type="binding site" evidence="4">
    <location>
        <position position="16"/>
    </location>
    <ligand>
        <name>Zn(2+)</name>
        <dbReference type="ChEBI" id="CHEBI:29105"/>
        <label>2</label>
    </ligand>
</feature>
<evidence type="ECO:0000313" key="6">
    <source>
        <dbReference type="EMBL" id="KHT65140.1"/>
    </source>
</evidence>
<dbReference type="Pfam" id="PF02811">
    <property type="entry name" value="PHP"/>
    <property type="match status" value="1"/>
</dbReference>
<feature type="domain" description="Polymerase/histidinol phosphatase N-terminal" evidence="5">
    <location>
        <begin position="5"/>
        <end position="79"/>
    </location>
</feature>
<evidence type="ECO:0000313" key="7">
    <source>
        <dbReference type="Proteomes" id="UP000031278"/>
    </source>
</evidence>
<evidence type="ECO:0000256" key="3">
    <source>
        <dbReference type="ARBA" id="ARBA00022833"/>
    </source>
</evidence>
<accession>A0A0B9GK13</accession>
<comment type="cofactor">
    <cofactor evidence="4">
        <name>Zn(2+)</name>
        <dbReference type="ChEBI" id="CHEBI:29105"/>
    </cofactor>
    <text evidence="4">Binds 3 Zn(2+) ions per subunit.</text>
</comment>
<dbReference type="CDD" id="cd07437">
    <property type="entry name" value="PHP_HisPPase_Ycdx_like"/>
    <property type="match status" value="1"/>
</dbReference>
<evidence type="ECO:0000259" key="5">
    <source>
        <dbReference type="SMART" id="SM00481"/>
    </source>
</evidence>
<dbReference type="InterPro" id="IPR023710">
    <property type="entry name" value="Phosphatase_YcdX_put"/>
</dbReference>
<feature type="binding site" evidence="4">
    <location>
        <position position="193"/>
    </location>
    <ligand>
        <name>Zn(2+)</name>
        <dbReference type="ChEBI" id="CHEBI:29105"/>
        <label>1</label>
    </ligand>
</feature>
<feature type="binding site" evidence="4">
    <location>
        <position position="10"/>
    </location>
    <ligand>
        <name>Zn(2+)</name>
        <dbReference type="ChEBI" id="CHEBI:29105"/>
        <label>1</label>
    </ligand>
</feature>
<feature type="binding site" evidence="4">
    <location>
        <position position="8"/>
    </location>
    <ligand>
        <name>Zn(2+)</name>
        <dbReference type="ChEBI" id="CHEBI:29105"/>
        <label>1</label>
    </ligand>
</feature>
<feature type="binding site" evidence="4">
    <location>
        <position position="74"/>
    </location>
    <ligand>
        <name>Zn(2+)</name>
        <dbReference type="ChEBI" id="CHEBI:29105"/>
        <label>1</label>
    </ligand>
</feature>
<gene>
    <name evidence="6" type="ORF">RJ45_02660</name>
</gene>
<dbReference type="NCBIfam" id="NF006702">
    <property type="entry name" value="PRK09248.1"/>
    <property type="match status" value="1"/>
</dbReference>